<dbReference type="Proteomes" id="UP001253595">
    <property type="component" value="Unassembled WGS sequence"/>
</dbReference>
<dbReference type="RefSeq" id="WP_310072936.1">
    <property type="nucleotide sequence ID" value="NZ_JAVDVX010000004.1"/>
</dbReference>
<sequence>MKMMIGGAALFVLGGISVYLLTSRPDAAIPPTYTQPAQATPVAEVESPAPSSADAETSIANAESFYEEAEARREQQLADKAEADRLAKLTAIKERSVECKFWKQQQKTSSAAAKIEEKIIQYCTLQTSSSTSSDSSTPSSTPESTTASAGA</sequence>
<comment type="caution">
    <text evidence="2">The sequence shown here is derived from an EMBL/GenBank/DDBJ whole genome shotgun (WGS) entry which is preliminary data.</text>
</comment>
<evidence type="ECO:0000313" key="3">
    <source>
        <dbReference type="Proteomes" id="UP001253595"/>
    </source>
</evidence>
<evidence type="ECO:0000313" key="2">
    <source>
        <dbReference type="EMBL" id="MDR7090540.1"/>
    </source>
</evidence>
<feature type="region of interest" description="Disordered" evidence="1">
    <location>
        <begin position="126"/>
        <end position="151"/>
    </location>
</feature>
<feature type="region of interest" description="Disordered" evidence="1">
    <location>
        <begin position="41"/>
        <end position="73"/>
    </location>
</feature>
<keyword evidence="3" id="KW-1185">Reference proteome</keyword>
<organism evidence="2 3">
    <name type="scientific">Cellvibrio fibrivorans</name>
    <dbReference type="NCBI Taxonomy" id="126350"/>
    <lineage>
        <taxon>Bacteria</taxon>
        <taxon>Pseudomonadati</taxon>
        <taxon>Pseudomonadota</taxon>
        <taxon>Gammaproteobacteria</taxon>
        <taxon>Cellvibrionales</taxon>
        <taxon>Cellvibrionaceae</taxon>
        <taxon>Cellvibrio</taxon>
    </lineage>
</organism>
<protein>
    <submittedName>
        <fullName evidence="2">Uncharacterized protein</fullName>
    </submittedName>
</protein>
<feature type="compositionally biased region" description="Low complexity" evidence="1">
    <location>
        <begin position="127"/>
        <end position="151"/>
    </location>
</feature>
<dbReference type="EMBL" id="JAVDVX010000004">
    <property type="protein sequence ID" value="MDR7090540.1"/>
    <property type="molecule type" value="Genomic_DNA"/>
</dbReference>
<gene>
    <name evidence="2" type="ORF">J2X05_002564</name>
</gene>
<name>A0ABU1UZC3_9GAMM</name>
<accession>A0ABU1UZC3</accession>
<evidence type="ECO:0000256" key="1">
    <source>
        <dbReference type="SAM" id="MobiDB-lite"/>
    </source>
</evidence>
<proteinExistence type="predicted"/>
<reference evidence="2 3" key="1">
    <citation type="submission" date="2023-07" db="EMBL/GenBank/DDBJ databases">
        <title>Sorghum-associated microbial communities from plants grown in Nebraska, USA.</title>
        <authorList>
            <person name="Schachtman D."/>
        </authorList>
    </citation>
    <scope>NUCLEOTIDE SEQUENCE [LARGE SCALE GENOMIC DNA]</scope>
    <source>
        <strain evidence="2 3">BE190</strain>
    </source>
</reference>